<dbReference type="GeneID" id="105221979"/>
<feature type="compositionally biased region" description="Basic and acidic residues" evidence="1">
    <location>
        <begin position="77"/>
        <end position="86"/>
    </location>
</feature>
<gene>
    <name evidence="4" type="primary">LOC105221979</name>
</gene>
<dbReference type="InterPro" id="IPR043444">
    <property type="entry name" value="TESPA1-like"/>
</dbReference>
<keyword evidence="3" id="KW-1185">Reference proteome</keyword>
<evidence type="ECO:0000256" key="1">
    <source>
        <dbReference type="SAM" id="MobiDB-lite"/>
    </source>
</evidence>
<dbReference type="GO" id="GO:0005102">
    <property type="term" value="F:signaling receptor binding"/>
    <property type="evidence" value="ECO:0007669"/>
    <property type="project" value="InterPro"/>
</dbReference>
<dbReference type="InterPro" id="IPR029325">
    <property type="entry name" value="ITPR-bd"/>
</dbReference>
<protein>
    <submittedName>
        <fullName evidence="4">GATA zinc finger domain-containing protein 10</fullName>
    </submittedName>
</protein>
<dbReference type="SMART" id="SM01257">
    <property type="entry name" value="KRAP_IP3R_bind"/>
    <property type="match status" value="1"/>
</dbReference>
<dbReference type="AlphaFoldDB" id="A0A6J0RIV9"/>
<dbReference type="Pfam" id="PF14722">
    <property type="entry name" value="KRAP_IP3R_bind"/>
    <property type="match status" value="1"/>
</dbReference>
<feature type="region of interest" description="Disordered" evidence="1">
    <location>
        <begin position="237"/>
        <end position="299"/>
    </location>
</feature>
<feature type="compositionally biased region" description="Basic residues" evidence="1">
    <location>
        <begin position="238"/>
        <end position="271"/>
    </location>
</feature>
<dbReference type="PANTHER" id="PTHR17469:SF15">
    <property type="entry name" value="ITPR-INTERACTING DOMAIN-CONTAINING PROTEIN"/>
    <property type="match status" value="1"/>
</dbReference>
<sequence>MDTTLTTWFSCNEETQCYDTNNNNCNNSSNNAHNESNNMYNSHSNNNDNSNSTNYANTTDAQVTFNQRKPNELRQTRLQRQHEQLHHSPSSSPTPTPTQLVQSPDTLSATQTSVAQSAQHASVEKSRSPSLAQRLTRRKRLQRQKPTELDDADFAYAADLEEEDEEEEAVLKQQQQASNMFNVTPLMETMCPAELPATTFAEKRLSHFQQQHHSTPFDGQPSSLPNCFATAGAISTFHHQHQHQHHQHQHQHQLHHHHHHQMHQHHIRERRLKHEESFDSSTTTTTNTTDTPASPASPLLRRHHFAMLKRDNSTHSESSSRYSSVDSLLEARKPDPEAILINLGFGPVGSEDILSRIPKRFLKPSQVRGIDTEAFVRRLQLASNLADHSVLGYRGLTGNPDIPPSRIVAKIMQRFEVNERKKSMGSIEHTI</sequence>
<dbReference type="PANTHER" id="PTHR17469">
    <property type="entry name" value="SPERM SPECIFIC ANTIGEN 2-RELATED"/>
    <property type="match status" value="1"/>
</dbReference>
<name>A0A6J0RIV9_BACDO</name>
<evidence type="ECO:0000313" key="4">
    <source>
        <dbReference type="RefSeq" id="XP_019844442.2"/>
    </source>
</evidence>
<feature type="compositionally biased region" description="Low complexity" evidence="1">
    <location>
        <begin position="279"/>
        <end position="298"/>
    </location>
</feature>
<dbReference type="Proteomes" id="UP001652620">
    <property type="component" value="Chromosome 3"/>
</dbReference>
<feature type="region of interest" description="Disordered" evidence="1">
    <location>
        <begin position="77"/>
        <end position="149"/>
    </location>
</feature>
<dbReference type="InParanoid" id="A0A6J0RIV9"/>
<evidence type="ECO:0000259" key="2">
    <source>
        <dbReference type="SMART" id="SM01257"/>
    </source>
</evidence>
<feature type="domain" description="ITPR-interacting" evidence="2">
    <location>
        <begin position="306"/>
        <end position="430"/>
    </location>
</feature>
<reference evidence="4" key="1">
    <citation type="submission" date="2025-08" db="UniProtKB">
        <authorList>
            <consortium name="RefSeq"/>
        </authorList>
    </citation>
    <scope>IDENTIFICATION</scope>
    <source>
        <tissue evidence="4">Adult</tissue>
    </source>
</reference>
<accession>A0A6J0RIV9</accession>
<feature type="compositionally biased region" description="Polar residues" evidence="1">
    <location>
        <begin position="99"/>
        <end position="120"/>
    </location>
</feature>
<evidence type="ECO:0000313" key="3">
    <source>
        <dbReference type="Proteomes" id="UP001652620"/>
    </source>
</evidence>
<feature type="region of interest" description="Disordered" evidence="1">
    <location>
        <begin position="29"/>
        <end position="56"/>
    </location>
</feature>
<organism evidence="3 4">
    <name type="scientific">Bactrocera dorsalis</name>
    <name type="common">Oriental fruit fly</name>
    <name type="synonym">Dacus dorsalis</name>
    <dbReference type="NCBI Taxonomy" id="27457"/>
    <lineage>
        <taxon>Eukaryota</taxon>
        <taxon>Metazoa</taxon>
        <taxon>Ecdysozoa</taxon>
        <taxon>Arthropoda</taxon>
        <taxon>Hexapoda</taxon>
        <taxon>Insecta</taxon>
        <taxon>Pterygota</taxon>
        <taxon>Neoptera</taxon>
        <taxon>Endopterygota</taxon>
        <taxon>Diptera</taxon>
        <taxon>Brachycera</taxon>
        <taxon>Muscomorpha</taxon>
        <taxon>Tephritoidea</taxon>
        <taxon>Tephritidae</taxon>
        <taxon>Bactrocera</taxon>
        <taxon>Bactrocera</taxon>
    </lineage>
</organism>
<dbReference type="KEGG" id="bdr:105221979"/>
<proteinExistence type="predicted"/>
<dbReference type="OrthoDB" id="6088188at2759"/>
<dbReference type="RefSeq" id="XP_019844442.2">
    <property type="nucleotide sequence ID" value="XM_019988883.3"/>
</dbReference>